<dbReference type="PANTHER" id="PTHR32282:SF33">
    <property type="entry name" value="PEPTIDOGLYCAN GLYCOSYLTRANSFERASE"/>
    <property type="match status" value="1"/>
</dbReference>
<proteinExistence type="predicted"/>
<evidence type="ECO:0000256" key="3">
    <source>
        <dbReference type="ARBA" id="ARBA00022676"/>
    </source>
</evidence>
<dbReference type="InterPro" id="IPR001460">
    <property type="entry name" value="PCN-bd_Tpept"/>
</dbReference>
<keyword evidence="2" id="KW-0645">Protease</keyword>
<evidence type="ECO:0000256" key="7">
    <source>
        <dbReference type="ARBA" id="ARBA00034000"/>
    </source>
</evidence>
<dbReference type="RefSeq" id="WP_262849542.1">
    <property type="nucleotide sequence ID" value="NZ_JANZYP010000087.1"/>
</dbReference>
<dbReference type="InterPro" id="IPR050396">
    <property type="entry name" value="Glycosyltr_51/Transpeptidase"/>
</dbReference>
<comment type="catalytic activity">
    <reaction evidence="7">
        <text>Preferential cleavage: (Ac)2-L-Lys-D-Ala-|-D-Ala. Also transpeptidation of peptidyl-alanyl moieties that are N-acyl substituents of D-alanine.</text>
        <dbReference type="EC" id="3.4.16.4"/>
    </reaction>
</comment>
<dbReference type="InterPro" id="IPR012338">
    <property type="entry name" value="Beta-lactam/transpept-like"/>
</dbReference>
<feature type="domain" description="Glycosyl transferase family 51" evidence="11">
    <location>
        <begin position="74"/>
        <end position="262"/>
    </location>
</feature>
<dbReference type="Gene3D" id="3.40.710.10">
    <property type="entry name" value="DD-peptidase/beta-lactamase superfamily"/>
    <property type="match status" value="1"/>
</dbReference>
<gene>
    <name evidence="12" type="ORF">ACFO8L_23640</name>
</gene>
<dbReference type="EC" id="2.4.-.-" evidence="12"/>
<keyword evidence="4 12" id="KW-0808">Transferase</keyword>
<feature type="region of interest" description="Disordered" evidence="9">
    <location>
        <begin position="692"/>
        <end position="792"/>
    </location>
</feature>
<keyword evidence="13" id="KW-1185">Reference proteome</keyword>
<keyword evidence="6" id="KW-0511">Multifunctional enzyme</keyword>
<dbReference type="Pfam" id="PF00905">
    <property type="entry name" value="Transpeptidase"/>
    <property type="match status" value="1"/>
</dbReference>
<dbReference type="Gene3D" id="1.10.3810.10">
    <property type="entry name" value="Biosynthetic peptidoglycan transglycosylase-like"/>
    <property type="match status" value="1"/>
</dbReference>
<evidence type="ECO:0000256" key="2">
    <source>
        <dbReference type="ARBA" id="ARBA00022670"/>
    </source>
</evidence>
<evidence type="ECO:0000313" key="13">
    <source>
        <dbReference type="Proteomes" id="UP001595891"/>
    </source>
</evidence>
<evidence type="ECO:0000256" key="4">
    <source>
        <dbReference type="ARBA" id="ARBA00022679"/>
    </source>
</evidence>
<protein>
    <submittedName>
        <fullName evidence="12">Transglycosylase domain-containing protein</fullName>
        <ecNumber evidence="12">2.4.-.-</ecNumber>
    </submittedName>
</protein>
<dbReference type="InterPro" id="IPR001264">
    <property type="entry name" value="Glyco_trans_51"/>
</dbReference>
<dbReference type="PANTHER" id="PTHR32282">
    <property type="entry name" value="BINDING PROTEIN TRANSPEPTIDASE, PUTATIVE-RELATED"/>
    <property type="match status" value="1"/>
</dbReference>
<keyword evidence="3 12" id="KW-0328">Glycosyltransferase</keyword>
<evidence type="ECO:0000256" key="5">
    <source>
        <dbReference type="ARBA" id="ARBA00022801"/>
    </source>
</evidence>
<keyword evidence="1" id="KW-0121">Carboxypeptidase</keyword>
<comment type="catalytic activity">
    <reaction evidence="8">
        <text>[GlcNAc-(1-&gt;4)-Mur2Ac(oyl-L-Ala-gamma-D-Glu-L-Lys-D-Ala-D-Ala)](n)-di-trans,octa-cis-undecaprenyl diphosphate + beta-D-GlcNAc-(1-&gt;4)-Mur2Ac(oyl-L-Ala-gamma-D-Glu-L-Lys-D-Ala-D-Ala)-di-trans,octa-cis-undecaprenyl diphosphate = [GlcNAc-(1-&gt;4)-Mur2Ac(oyl-L-Ala-gamma-D-Glu-L-Lys-D-Ala-D-Ala)](n+1)-di-trans,octa-cis-undecaprenyl diphosphate + di-trans,octa-cis-undecaprenyl diphosphate + H(+)</text>
        <dbReference type="Rhea" id="RHEA:23708"/>
        <dbReference type="Rhea" id="RHEA-COMP:9602"/>
        <dbReference type="Rhea" id="RHEA-COMP:9603"/>
        <dbReference type="ChEBI" id="CHEBI:15378"/>
        <dbReference type="ChEBI" id="CHEBI:58405"/>
        <dbReference type="ChEBI" id="CHEBI:60033"/>
        <dbReference type="ChEBI" id="CHEBI:78435"/>
        <dbReference type="EC" id="2.4.99.28"/>
    </reaction>
</comment>
<evidence type="ECO:0000259" key="10">
    <source>
        <dbReference type="Pfam" id="PF00905"/>
    </source>
</evidence>
<comment type="caution">
    <text evidence="12">The sequence shown here is derived from an EMBL/GenBank/DDBJ whole genome shotgun (WGS) entry which is preliminary data.</text>
</comment>
<feature type="compositionally biased region" description="Gly residues" evidence="9">
    <location>
        <begin position="719"/>
        <end position="739"/>
    </location>
</feature>
<reference evidence="13" key="1">
    <citation type="journal article" date="2019" name="Int. J. Syst. Evol. Microbiol.">
        <title>The Global Catalogue of Microorganisms (GCM) 10K type strain sequencing project: providing services to taxonomists for standard genome sequencing and annotation.</title>
        <authorList>
            <consortium name="The Broad Institute Genomics Platform"/>
            <consortium name="The Broad Institute Genome Sequencing Center for Infectious Disease"/>
            <person name="Wu L."/>
            <person name="Ma J."/>
        </authorList>
    </citation>
    <scope>NUCLEOTIDE SEQUENCE [LARGE SCALE GENOMIC DNA]</scope>
    <source>
        <strain evidence="13">CCUG 49560</strain>
    </source>
</reference>
<evidence type="ECO:0000256" key="6">
    <source>
        <dbReference type="ARBA" id="ARBA00023268"/>
    </source>
</evidence>
<dbReference type="Pfam" id="PF00912">
    <property type="entry name" value="Transgly"/>
    <property type="match status" value="1"/>
</dbReference>
<evidence type="ECO:0000256" key="8">
    <source>
        <dbReference type="ARBA" id="ARBA00049902"/>
    </source>
</evidence>
<feature type="compositionally biased region" description="Pro residues" evidence="9">
    <location>
        <begin position="782"/>
        <end position="792"/>
    </location>
</feature>
<name>A0ABV9EM69_9ACTN</name>
<dbReference type="InterPro" id="IPR023346">
    <property type="entry name" value="Lysozyme-like_dom_sf"/>
</dbReference>
<dbReference type="InterPro" id="IPR036950">
    <property type="entry name" value="PBP_transglycosylase"/>
</dbReference>
<dbReference type="Proteomes" id="UP001595891">
    <property type="component" value="Unassembled WGS sequence"/>
</dbReference>
<evidence type="ECO:0000259" key="11">
    <source>
        <dbReference type="Pfam" id="PF00912"/>
    </source>
</evidence>
<evidence type="ECO:0000256" key="9">
    <source>
        <dbReference type="SAM" id="MobiDB-lite"/>
    </source>
</evidence>
<dbReference type="EMBL" id="JBHSFN010000014">
    <property type="protein sequence ID" value="MFC4589104.1"/>
    <property type="molecule type" value="Genomic_DNA"/>
</dbReference>
<evidence type="ECO:0000256" key="1">
    <source>
        <dbReference type="ARBA" id="ARBA00022645"/>
    </source>
</evidence>
<feature type="domain" description="Penicillin-binding protein transpeptidase" evidence="10">
    <location>
        <begin position="364"/>
        <end position="628"/>
    </location>
</feature>
<dbReference type="SUPFAM" id="SSF53955">
    <property type="entry name" value="Lysozyme-like"/>
    <property type="match status" value="1"/>
</dbReference>
<evidence type="ECO:0000313" key="12">
    <source>
        <dbReference type="EMBL" id="MFC4589104.1"/>
    </source>
</evidence>
<organism evidence="12 13">
    <name type="scientific">Sphaerisporangium corydalis</name>
    <dbReference type="NCBI Taxonomy" id="1441875"/>
    <lineage>
        <taxon>Bacteria</taxon>
        <taxon>Bacillati</taxon>
        <taxon>Actinomycetota</taxon>
        <taxon>Actinomycetes</taxon>
        <taxon>Streptosporangiales</taxon>
        <taxon>Streptosporangiaceae</taxon>
        <taxon>Sphaerisporangium</taxon>
    </lineage>
</organism>
<sequence length="792" mass="83267">MQAQGKAPWSVIGNLFRLIAAAVAAGVLAAAIALPAVGGAGVGVKGATDVLNLKPEDLKEPPLPEKTEILDASGKRIAQFYYQNRESVPLDKVAPIMRDAIISIEDFRFYEHGALDLEGFARAMMKNLQSGGVAEGGSSITQQYVKQVLLNKAETDEERLAAIAPTVPRKLNELRYAMAIEEKYTKDQILERYLNIAYFGASAYGIQAASRRFFNKPASKLNLQEAATLAGAVQNPNATDPNLGKQHKASLLARRNTVLDRMAELKKITPEQAATAKAKKLVYKDISIPGGCEQSDYPYFCLYVQHEILNDKQFGKSEKARKEFLNRGGLVIKTTLDTKMQKAADKAIKKWVFASDKPVAAEALVEPGTGAIKAMAASRKFGSSKKKNESNYNLVADVAHGGGTGFQAGSTFKAFTLATALKEGLKYNDGLNSGATFQAGGYSDFKNCKGENVGDPSHVAHNSEGGGGFKTLQTGTWGSVNTFFLGLEKKVGLCNVVKTAKDLGIKRADGGKLQEVETFTLGVNEMDPITVASAYATFAARGKYCEPMAITGITDRYGKTNTFKPTCKQTLDEKIADAVSGILSGVFTKGTMRGVGGINRDAAGKTGTTDGSMTAWFAGYTPDIAAAVSLGDPRGSQAHPLRGVTIGGRYYGEVFGATISGQIWKATLLSALADIAPTSFTAPDMSRFGGCSEGCAPKRPPKDPIDNNGGPFEVPDGNDNGGGGNGDNGGNGGDNGGNGNPTNGEDQGGNGQNNPNDPNGQDGGQGGNDQNPDDPGGNGGPQTPPSTAPRSG</sequence>
<keyword evidence="5" id="KW-0378">Hydrolase</keyword>
<accession>A0ABV9EM69</accession>
<dbReference type="SUPFAM" id="SSF56601">
    <property type="entry name" value="beta-lactamase/transpeptidase-like"/>
    <property type="match status" value="1"/>
</dbReference>
<dbReference type="GO" id="GO:0016757">
    <property type="term" value="F:glycosyltransferase activity"/>
    <property type="evidence" value="ECO:0007669"/>
    <property type="project" value="UniProtKB-KW"/>
</dbReference>